<gene>
    <name evidence="2" type="ORF">BBOV_III002700</name>
</gene>
<dbReference type="eggNOG" id="ENOG502TN72">
    <property type="taxonomic scope" value="Eukaryota"/>
</dbReference>
<keyword evidence="3" id="KW-1185">Reference proteome</keyword>
<dbReference type="AlphaFoldDB" id="A7AMQ1"/>
<reference evidence="2 3" key="1">
    <citation type="journal article" date="2007" name="PLoS Pathog.">
        <title>Genome sequence of Babesia bovis and comparative analysis of apicomplexan hemoprotozoa.</title>
        <authorList>
            <person name="Brayton K.A."/>
            <person name="Lau A.O.T."/>
            <person name="Herndon D.R."/>
            <person name="Hannick L."/>
            <person name="Kappmeyer L.S."/>
            <person name="Berens S.J."/>
            <person name="Bidwell S.L."/>
            <person name="Brown W.C."/>
            <person name="Crabtree J."/>
            <person name="Fadrosh D."/>
            <person name="Feldblum T."/>
            <person name="Forberger H.A."/>
            <person name="Haas B.J."/>
            <person name="Howell J.M."/>
            <person name="Khouri H."/>
            <person name="Koo H."/>
            <person name="Mann D.J."/>
            <person name="Norimine J."/>
            <person name="Paulsen I.T."/>
            <person name="Radune D."/>
            <person name="Ren Q."/>
            <person name="Smith R.K. Jr."/>
            <person name="Suarez C.E."/>
            <person name="White O."/>
            <person name="Wortman J.R."/>
            <person name="Knowles D.P. Jr."/>
            <person name="McElwain T.F."/>
            <person name="Nene V.M."/>
        </authorList>
    </citation>
    <scope>NUCLEOTIDE SEQUENCE [LARGE SCALE GENOMIC DNA]</scope>
    <source>
        <strain evidence="2">T2Bo</strain>
    </source>
</reference>
<evidence type="ECO:0000313" key="3">
    <source>
        <dbReference type="Proteomes" id="UP000002173"/>
    </source>
</evidence>
<accession>A7AMQ1</accession>
<evidence type="ECO:0000256" key="1">
    <source>
        <dbReference type="SAM" id="MobiDB-lite"/>
    </source>
</evidence>
<dbReference type="KEGG" id="bbo:BBOV_III002700"/>
<feature type="region of interest" description="Disordered" evidence="1">
    <location>
        <begin position="448"/>
        <end position="471"/>
    </location>
</feature>
<feature type="compositionally biased region" description="Basic and acidic residues" evidence="1">
    <location>
        <begin position="217"/>
        <end position="241"/>
    </location>
</feature>
<dbReference type="InParanoid" id="A7AMQ1"/>
<dbReference type="GeneID" id="5479650"/>
<name>A7AMQ1_BABBO</name>
<feature type="region of interest" description="Disordered" evidence="1">
    <location>
        <begin position="177"/>
        <end position="241"/>
    </location>
</feature>
<sequence>MPLNVIRADLYIKSNSVTDLTKDKYQKYYNKCKQISCTLEQNAVKALDSGKELLFEEIADAVHDASAALNDFDETLAQGIQDDQYEAKVHNEGTINSRKESRDLDDSWAAFPEDPVPVVQKPHVPKYENIWPEERNDEHMENDDYTPYYRGNESEPPMVVLPKNSNVVQCHPADSVKHNTKENSYRSSFEQSRNHSIEIHRDRHEELPRKQHGNHRTHADDKSLPNGIRSHERSTSVYESRRHSYDRIHVVDNGEHQEYEKQRTTCENDIDVVSRNEYRNHESIDRNKEITTARSRRSDTSKVDDEFEKQLYGITIRNQRQPLANERDVQIPTLQTSSQPLFHPNSTNDVTSHMNCESYPGYIQEMAKQCPKTITRETEYATYIELLEKCLSITDGNELIDKLKDLSLKEKIAMCNHIIDKNRGSRTKTIGPVSPSITTEIKPRLQRPALPTLSQKGEAPPSNEKIDPEPLWRVKDDGGVSTYLGKFMIKGDTLFVGIHFTAYFTMRYFQDSEIIEACVDVKRNIHNLDMYIDLLMPENDVYNILTRTSVTIIFSCNPQQLSHVMPTLRVSLIESDGTMREIFIKLPIGPFNFLQPAKISNKQLERIMDNNGPIDFYTVKRTFLPKGQFQLYDLLSVLSRYFAITKTNVKQTLSAIGMNREVLVAALRTNGNTITLEMWSPNEKTLASASHCIKEIAAALTTECDAKNSNRALRTMSSFPLEFKNTL</sequence>
<dbReference type="Proteomes" id="UP000002173">
    <property type="component" value="Chromosome 3"/>
</dbReference>
<dbReference type="OMA" id="NMNIELM"/>
<protein>
    <submittedName>
        <fullName evidence="2">Uncharacterized protein</fullName>
    </submittedName>
</protein>
<dbReference type="EMBL" id="AAXT01000001">
    <property type="protein sequence ID" value="EDO07835.1"/>
    <property type="molecule type" value="Genomic_DNA"/>
</dbReference>
<organism evidence="2 3">
    <name type="scientific">Babesia bovis</name>
    <dbReference type="NCBI Taxonomy" id="5865"/>
    <lineage>
        <taxon>Eukaryota</taxon>
        <taxon>Sar</taxon>
        <taxon>Alveolata</taxon>
        <taxon>Apicomplexa</taxon>
        <taxon>Aconoidasida</taxon>
        <taxon>Piroplasmida</taxon>
        <taxon>Babesiidae</taxon>
        <taxon>Babesia</taxon>
    </lineage>
</organism>
<dbReference type="VEuPathDB" id="PiroplasmaDB:BBOV_III002700"/>
<feature type="compositionally biased region" description="Basic and acidic residues" evidence="1">
    <location>
        <begin position="192"/>
        <end position="209"/>
    </location>
</feature>
<comment type="caution">
    <text evidence="2">The sequence shown here is derived from an EMBL/GenBank/DDBJ whole genome shotgun (WGS) entry which is preliminary data.</text>
</comment>
<proteinExistence type="predicted"/>
<evidence type="ECO:0000313" key="2">
    <source>
        <dbReference type="EMBL" id="EDO07835.1"/>
    </source>
</evidence>